<evidence type="ECO:0000256" key="4">
    <source>
        <dbReference type="ARBA" id="ARBA00022984"/>
    </source>
</evidence>
<dbReference type="InterPro" id="IPR013221">
    <property type="entry name" value="Mur_ligase_cen"/>
</dbReference>
<dbReference type="GO" id="GO:0008270">
    <property type="term" value="F:zinc ion binding"/>
    <property type="evidence" value="ECO:0007669"/>
    <property type="project" value="UniProtKB-UniRule"/>
</dbReference>
<feature type="binding site" evidence="6">
    <location>
        <position position="208"/>
    </location>
    <ligand>
        <name>Zn(2+)</name>
        <dbReference type="ChEBI" id="CHEBI:29105"/>
    </ligand>
</feature>
<dbReference type="eggNOG" id="COG0771">
    <property type="taxonomic scope" value="Bacteria"/>
</dbReference>
<keyword evidence="6" id="KW-0067">ATP-binding</keyword>
<comment type="subunit">
    <text evidence="6">Forms a heterodimer with GatD.</text>
</comment>
<dbReference type="GO" id="GO:0008360">
    <property type="term" value="P:regulation of cell shape"/>
    <property type="evidence" value="ECO:0007669"/>
    <property type="project" value="UniProtKB-KW"/>
</dbReference>
<dbReference type="SUPFAM" id="SSF53623">
    <property type="entry name" value="MurD-like peptide ligases, catalytic domain"/>
    <property type="match status" value="1"/>
</dbReference>
<feature type="domain" description="Mur ligase central" evidence="7">
    <location>
        <begin position="53"/>
        <end position="281"/>
    </location>
</feature>
<dbReference type="Pfam" id="PF08353">
    <property type="entry name" value="MurT_C"/>
    <property type="match status" value="1"/>
</dbReference>
<dbReference type="InterPro" id="IPR043703">
    <property type="entry name" value="Lipid_II_synth_MurT"/>
</dbReference>
<keyword evidence="6" id="KW-0862">Zinc</keyword>
<dbReference type="AlphaFoldDB" id="G5K2I5"/>
<feature type="binding site" evidence="6">
    <location>
        <position position="205"/>
    </location>
    <ligand>
        <name>Zn(2+)</name>
        <dbReference type="ChEBI" id="CHEBI:29105"/>
    </ligand>
</feature>
<dbReference type="GO" id="GO:0071555">
    <property type="term" value="P:cell wall organization"/>
    <property type="evidence" value="ECO:0007669"/>
    <property type="project" value="UniProtKB-KW"/>
</dbReference>
<dbReference type="PANTHER" id="PTHR23135:SF7">
    <property type="entry name" value="LIPID II ISOGLUTAMINYL SYNTHASE (GLUTAMINE-HYDROLYZING) SUBUNIT MURT"/>
    <property type="match status" value="1"/>
</dbReference>
<organism evidence="9 10">
    <name type="scientific">Streptococcus ictaluri 707-05</name>
    <dbReference type="NCBI Taxonomy" id="764299"/>
    <lineage>
        <taxon>Bacteria</taxon>
        <taxon>Bacillati</taxon>
        <taxon>Bacillota</taxon>
        <taxon>Bacilli</taxon>
        <taxon>Lactobacillales</taxon>
        <taxon>Streptococcaceae</taxon>
        <taxon>Streptococcus</taxon>
    </lineage>
</organism>
<dbReference type="PANTHER" id="PTHR23135">
    <property type="entry name" value="MUR LIGASE FAMILY MEMBER"/>
    <property type="match status" value="1"/>
</dbReference>
<name>G5K2I5_9STRE</name>
<dbReference type="GO" id="GO:0005524">
    <property type="term" value="F:ATP binding"/>
    <property type="evidence" value="ECO:0007669"/>
    <property type="project" value="UniProtKB-UniRule"/>
</dbReference>
<dbReference type="RefSeq" id="WP_008089382.1">
    <property type="nucleotide sequence ID" value="NZ_AEUX02000006.1"/>
</dbReference>
<comment type="similarity">
    <text evidence="6">Belongs to the MurCDEF family. MurT subfamily.</text>
</comment>
<evidence type="ECO:0000256" key="1">
    <source>
        <dbReference type="ARBA" id="ARBA00004752"/>
    </source>
</evidence>
<keyword evidence="3 6" id="KW-0133">Cell shape</keyword>
<proteinExistence type="inferred from homology"/>
<gene>
    <name evidence="6" type="primary">murT</name>
    <name evidence="9" type="ORF">STRIC_0997</name>
</gene>
<comment type="catalytic activity">
    <reaction evidence="6">
        <text>beta-D-GlcNAc-(1-&gt;4)-Mur2Ac(oyl-L-Ala-gamma-D-Glu-L-Lys-D-Ala-D-Ala)-di-trans,octa-cis-undecaprenyl diphosphate + L-glutamine + ATP + H2O = beta-D-GlcNAc-(1-&gt;4)-Mur2Ac(oyl-L-Ala-D-isoglutaminyl-L-Lys-D-Ala-D-Ala)-di-trans,octa-cis-undecaprenyl diphosphate + L-glutamate + ADP + phosphate + H(+)</text>
        <dbReference type="Rhea" id="RHEA:57928"/>
        <dbReference type="ChEBI" id="CHEBI:15377"/>
        <dbReference type="ChEBI" id="CHEBI:15378"/>
        <dbReference type="ChEBI" id="CHEBI:29985"/>
        <dbReference type="ChEBI" id="CHEBI:30616"/>
        <dbReference type="ChEBI" id="CHEBI:43474"/>
        <dbReference type="ChEBI" id="CHEBI:58359"/>
        <dbReference type="ChEBI" id="CHEBI:60033"/>
        <dbReference type="ChEBI" id="CHEBI:62233"/>
        <dbReference type="ChEBI" id="CHEBI:456216"/>
        <dbReference type="EC" id="6.3.5.13"/>
    </reaction>
</comment>
<comment type="caution">
    <text evidence="9">The sequence shown here is derived from an EMBL/GenBank/DDBJ whole genome shotgun (WGS) entry which is preliminary data.</text>
</comment>
<keyword evidence="6" id="KW-0547">Nucleotide-binding</keyword>
<dbReference type="EMBL" id="AEUX02000006">
    <property type="protein sequence ID" value="EHI69810.1"/>
    <property type="molecule type" value="Genomic_DNA"/>
</dbReference>
<keyword evidence="4 6" id="KW-0573">Peptidoglycan synthesis</keyword>
<evidence type="ECO:0000256" key="2">
    <source>
        <dbReference type="ARBA" id="ARBA00022598"/>
    </source>
</evidence>
<keyword evidence="6" id="KW-0479">Metal-binding</keyword>
<sequence>MKLKTLLGVTAGKTAQALLNKMGRGSTYPGRLALSFDQDILDSLAKDYEIVVITGTNGKTLTTALTVGILKEAYGQVLTNPSGANMITGIASTFLTAKKAPSGKKIAVLEIDEASLPKVTKYLKPSLFVYTNIFRDQMDRYGEIYTTYQMIVDGASQVPEATILANGDSPIFSSKELVNPIKYYGFDTSKHDPKLAHYNTEGILCPKCEYILNYRLNTYANLGDFTCPNCDFQRPDLDYRLTQLSQITHQSSSFVIDGQEYTINVGGLYNIYNALAAVAVAEHFGISPETIKAGFNKSKAVFGRQETFKIGHKSCTLVLIKNPVGASQALEMIRLANFPFSLSVLLNANYADGIDTSWIWDADFELINQMPITEINAGGVRHSEIARRLRVTGFDDSKIAQAESLETIFEKIQAQETEHAYILATYTAMLAFRELLAQHHLVEKEMH</sequence>
<dbReference type="EC" id="6.3.5.13" evidence="6"/>
<keyword evidence="2 6" id="KW-0436">Ligase</keyword>
<dbReference type="Gene3D" id="3.40.1190.10">
    <property type="entry name" value="Mur-like, catalytic domain"/>
    <property type="match status" value="1"/>
</dbReference>
<dbReference type="HAMAP" id="MF_02214">
    <property type="entry name" value="Lipid_II_synth_MurT"/>
    <property type="match status" value="1"/>
</dbReference>
<dbReference type="UniPathway" id="UPA00219"/>
<dbReference type="STRING" id="764299.STRIC_0997"/>
<evidence type="ECO:0000259" key="8">
    <source>
        <dbReference type="Pfam" id="PF08353"/>
    </source>
</evidence>
<protein>
    <recommendedName>
        <fullName evidence="6">Lipid II isoglutaminyl synthase (glutamine-hydrolyzing) subunit MurT</fullName>
        <ecNumber evidence="6">6.3.5.13</ecNumber>
    </recommendedName>
</protein>
<dbReference type="GO" id="GO:0016881">
    <property type="term" value="F:acid-amino acid ligase activity"/>
    <property type="evidence" value="ECO:0007669"/>
    <property type="project" value="InterPro"/>
</dbReference>
<dbReference type="Pfam" id="PF08245">
    <property type="entry name" value="Mur_ligase_M"/>
    <property type="match status" value="1"/>
</dbReference>
<keyword evidence="5 6" id="KW-0961">Cell wall biogenesis/degradation</keyword>
<feature type="active site" evidence="6">
    <location>
        <position position="355"/>
    </location>
</feature>
<dbReference type="GO" id="GO:0140282">
    <property type="term" value="F:carbon-nitrogen ligase activity on lipid II"/>
    <property type="evidence" value="ECO:0007669"/>
    <property type="project" value="UniProtKB-UniRule"/>
</dbReference>
<comment type="catalytic activity">
    <reaction evidence="6">
        <text>beta-D-GlcNAc-(1-&gt;4)-Mur2Ac(oyl-L-Ala-gamma-D-O-P-Glu-L-Lys-D-Ala-D-Ala)-di-trans,octa-cis-undecaprenyl diphosphate + NH4(+) = beta-D-GlcNAc-(1-&gt;4)-Mur2Ac(oyl-L-Ala-D-isoglutaminyl-L-Lys-D-Ala-D-Ala)-di-trans,octa-cis-undecaprenyl diphosphate + phosphate + H(+)</text>
        <dbReference type="Rhea" id="RHEA:57932"/>
        <dbReference type="ChEBI" id="CHEBI:15378"/>
        <dbReference type="ChEBI" id="CHEBI:28938"/>
        <dbReference type="ChEBI" id="CHEBI:43474"/>
        <dbReference type="ChEBI" id="CHEBI:62233"/>
        <dbReference type="ChEBI" id="CHEBI:143132"/>
    </reaction>
</comment>
<dbReference type="InterPro" id="IPR013564">
    <property type="entry name" value="MurT_C"/>
</dbReference>
<evidence type="ECO:0000259" key="7">
    <source>
        <dbReference type="Pfam" id="PF08245"/>
    </source>
</evidence>
<dbReference type="GO" id="GO:0009252">
    <property type="term" value="P:peptidoglycan biosynthetic process"/>
    <property type="evidence" value="ECO:0007669"/>
    <property type="project" value="UniProtKB-UniRule"/>
</dbReference>
<reference evidence="9 10" key="1">
    <citation type="journal article" date="2014" name="Int. J. Syst. Evol. Microbiol.">
        <title>Phylogenomics and the dynamic genome evolution of the genus Streptococcus.</title>
        <authorList>
            <consortium name="The Broad Institute Genome Sequencing Platform"/>
            <person name="Richards V.P."/>
            <person name="Palmer S.R."/>
            <person name="Pavinski Bitar P.D."/>
            <person name="Qin X."/>
            <person name="Weinstock G.M."/>
            <person name="Highlander S.K."/>
            <person name="Town C.D."/>
            <person name="Burne R.A."/>
            <person name="Stanhope M.J."/>
        </authorList>
    </citation>
    <scope>NUCLEOTIDE SEQUENCE [LARGE SCALE GENOMIC DNA]</scope>
    <source>
        <strain evidence="9 10">707-05</strain>
    </source>
</reference>
<comment type="pathway">
    <text evidence="1 6">Cell wall biogenesis; peptidoglycan biosynthesis.</text>
</comment>
<dbReference type="NCBIfam" id="NF045635">
    <property type="entry name" value="isoglutsynth_MurT"/>
    <property type="match status" value="1"/>
</dbReference>
<dbReference type="InterPro" id="IPR054853">
    <property type="entry name" value="isoglutsynth_MurT"/>
</dbReference>
<feature type="binding site" evidence="6">
    <location>
        <position position="230"/>
    </location>
    <ligand>
        <name>Zn(2+)</name>
        <dbReference type="ChEBI" id="CHEBI:29105"/>
    </ligand>
</feature>
<feature type="domain" description="Lipid II isoglutaminyl synthase (glutamine-hydrolyzing) subunit MurT C-terminal" evidence="8">
    <location>
        <begin position="319"/>
        <end position="429"/>
    </location>
</feature>
<evidence type="ECO:0000256" key="3">
    <source>
        <dbReference type="ARBA" id="ARBA00022960"/>
    </source>
</evidence>
<keyword evidence="10" id="KW-1185">Reference proteome</keyword>
<dbReference type="OrthoDB" id="9803907at2"/>
<evidence type="ECO:0000256" key="5">
    <source>
        <dbReference type="ARBA" id="ARBA00023316"/>
    </source>
</evidence>
<evidence type="ECO:0000313" key="9">
    <source>
        <dbReference type="EMBL" id="EHI69810.1"/>
    </source>
</evidence>
<dbReference type="Proteomes" id="UP000003330">
    <property type="component" value="Unassembled WGS sequence"/>
</dbReference>
<feature type="binding site" evidence="6">
    <location>
        <position position="227"/>
    </location>
    <ligand>
        <name>Zn(2+)</name>
        <dbReference type="ChEBI" id="CHEBI:29105"/>
    </ligand>
</feature>
<comment type="function">
    <text evidence="6">The lipid II isoglutaminyl synthase complex catalyzes the formation of alpha-D-isoglutamine in the cell wall lipid II stem peptide. The MurT subunit catalyzes the ATP-dependent amidation of D-glutamate residue of lipid II, converting it to an isoglutamine residue.</text>
</comment>
<evidence type="ECO:0000256" key="6">
    <source>
        <dbReference type="HAMAP-Rule" id="MF_02214"/>
    </source>
</evidence>
<evidence type="ECO:0000313" key="10">
    <source>
        <dbReference type="Proteomes" id="UP000003330"/>
    </source>
</evidence>
<dbReference type="InterPro" id="IPR036565">
    <property type="entry name" value="Mur-like_cat_sf"/>
</dbReference>
<comment type="catalytic activity">
    <reaction evidence="6">
        <text>beta-D-GlcNAc-(1-&gt;4)-Mur2Ac(oyl-L-Ala-gamma-D-Glu-L-Lys-D-Ala-D-Ala)-di-trans,octa-cis-undecaprenyl diphosphate + ATP = beta-D-GlcNAc-(1-&gt;4)-Mur2Ac(oyl-L-Ala-gamma-D-O-P-Glu-L-Lys-D-Ala-D-Ala)-di-trans,octa-cis-undecaprenyl diphosphate + ADP</text>
        <dbReference type="Rhea" id="RHEA:59488"/>
        <dbReference type="ChEBI" id="CHEBI:30616"/>
        <dbReference type="ChEBI" id="CHEBI:60033"/>
        <dbReference type="ChEBI" id="CHEBI:143132"/>
        <dbReference type="ChEBI" id="CHEBI:456216"/>
    </reaction>
</comment>
<accession>G5K2I5</accession>